<reference evidence="6" key="1">
    <citation type="journal article" date="2019" name="Database">
        <title>The radish genome database (RadishGD): an integrated information resource for radish genomics.</title>
        <authorList>
            <person name="Yu H.J."/>
            <person name="Baek S."/>
            <person name="Lee Y.J."/>
            <person name="Cho A."/>
            <person name="Mun J.H."/>
        </authorList>
    </citation>
    <scope>NUCLEOTIDE SEQUENCE [LARGE SCALE GENOMIC DNA]</scope>
    <source>
        <strain evidence="6">cv. WK10039</strain>
    </source>
</reference>
<evidence type="ECO:0000256" key="4">
    <source>
        <dbReference type="SAM" id="Coils"/>
    </source>
</evidence>
<keyword evidence="6" id="KW-1185">Reference proteome</keyword>
<feature type="coiled-coil region" evidence="4">
    <location>
        <begin position="103"/>
        <end position="144"/>
    </location>
</feature>
<dbReference type="GeneID" id="108847708"/>
<feature type="domain" description="Ubiquitin-like protease family profile" evidence="5">
    <location>
        <begin position="256"/>
        <end position="458"/>
    </location>
</feature>
<dbReference type="AlphaFoldDB" id="A0A6J0MWM8"/>
<proteinExistence type="inferred from homology"/>
<sequence length="458" mass="51688">MEKLKKTISNNVDTFTDSIIIAHDKGQTKVIALTEAAPAVVPPKKTSNKKSDEADAKDVGVKNVAEKKVAATPAKTDHLDFLNISPAKRPAYRRGCKVNPKQKDEATQKAEAALKKKEVAELKKKEAKQEVAAKKKEAASKKQKVGEIKKEGVSTPRANVIRVTILTLQDSSIADVTDDIIAAQNEVFPESDVKQEEVAISARIKEYRERHVQLSTHVCSLVGVSSEPCFPYIGDDGTTCMRKNFEHSTARYDPLAPIDPLNILIIERPGPYQQYGWLFDNHVAAYMKVLIGRSMQNPTPLWSKHIVFIDPWFLTMWVHDYAQFKIKPDRFIFKGSGYEKLVNGMLPAENPTNLKWVEDVDHLFGVLQVKGDHWVAFHVDLVKEKVDCYECIIGQMTKKSENKMVEEFKPITQMLLAMLNAIIPANLRKPSKKQLPFRRRSPQNVPQNTLSGDCWVYR</sequence>
<evidence type="ECO:0000256" key="2">
    <source>
        <dbReference type="ARBA" id="ARBA00022670"/>
    </source>
</evidence>
<evidence type="ECO:0000313" key="6">
    <source>
        <dbReference type="Proteomes" id="UP000504610"/>
    </source>
</evidence>
<protein>
    <submittedName>
        <fullName evidence="7">Uncharacterized protein LOC108847708</fullName>
    </submittedName>
</protein>
<dbReference type="KEGG" id="rsz:108847708"/>
<dbReference type="InterPro" id="IPR038765">
    <property type="entry name" value="Papain-like_cys_pep_sf"/>
</dbReference>
<keyword evidence="2" id="KW-0645">Protease</keyword>
<dbReference type="OrthoDB" id="1067403at2759"/>
<dbReference type="RefSeq" id="XP_018476534.2">
    <property type="nucleotide sequence ID" value="XM_018621032.2"/>
</dbReference>
<evidence type="ECO:0000256" key="1">
    <source>
        <dbReference type="ARBA" id="ARBA00005234"/>
    </source>
</evidence>
<keyword evidence="4" id="KW-0175">Coiled coil</keyword>
<evidence type="ECO:0000259" key="5">
    <source>
        <dbReference type="PROSITE" id="PS50600"/>
    </source>
</evidence>
<keyword evidence="3" id="KW-0378">Hydrolase</keyword>
<comment type="similarity">
    <text evidence="1">Belongs to the peptidase C48 family.</text>
</comment>
<gene>
    <name evidence="7" type="primary">LOC108847708</name>
</gene>
<dbReference type="Proteomes" id="UP000504610">
    <property type="component" value="Chromosome 1"/>
</dbReference>
<reference evidence="7" key="2">
    <citation type="submission" date="2025-08" db="UniProtKB">
        <authorList>
            <consortium name="RefSeq"/>
        </authorList>
    </citation>
    <scope>IDENTIFICATION</scope>
    <source>
        <tissue evidence="7">Leaf</tissue>
    </source>
</reference>
<dbReference type="InterPro" id="IPR003653">
    <property type="entry name" value="Peptidase_C48_C"/>
</dbReference>
<name>A0A6J0MWM8_RAPSA</name>
<evidence type="ECO:0000313" key="7">
    <source>
        <dbReference type="RefSeq" id="XP_018476534.2"/>
    </source>
</evidence>
<organism evidence="6 7">
    <name type="scientific">Raphanus sativus</name>
    <name type="common">Radish</name>
    <name type="synonym">Raphanus raphanistrum var. sativus</name>
    <dbReference type="NCBI Taxonomy" id="3726"/>
    <lineage>
        <taxon>Eukaryota</taxon>
        <taxon>Viridiplantae</taxon>
        <taxon>Streptophyta</taxon>
        <taxon>Embryophyta</taxon>
        <taxon>Tracheophyta</taxon>
        <taxon>Spermatophyta</taxon>
        <taxon>Magnoliopsida</taxon>
        <taxon>eudicotyledons</taxon>
        <taxon>Gunneridae</taxon>
        <taxon>Pentapetalae</taxon>
        <taxon>rosids</taxon>
        <taxon>malvids</taxon>
        <taxon>Brassicales</taxon>
        <taxon>Brassicaceae</taxon>
        <taxon>Brassiceae</taxon>
        <taxon>Raphanus</taxon>
    </lineage>
</organism>
<dbReference type="Gene3D" id="3.40.395.10">
    <property type="entry name" value="Adenoviral Proteinase, Chain A"/>
    <property type="match status" value="1"/>
</dbReference>
<dbReference type="Pfam" id="PF02902">
    <property type="entry name" value="Peptidase_C48"/>
    <property type="match status" value="1"/>
</dbReference>
<dbReference type="PROSITE" id="PS50600">
    <property type="entry name" value="ULP_PROTEASE"/>
    <property type="match status" value="1"/>
</dbReference>
<evidence type="ECO:0000256" key="3">
    <source>
        <dbReference type="ARBA" id="ARBA00022801"/>
    </source>
</evidence>
<accession>A0A6J0MWM8</accession>
<dbReference type="SUPFAM" id="SSF54001">
    <property type="entry name" value="Cysteine proteinases"/>
    <property type="match status" value="1"/>
</dbReference>
<dbReference type="GO" id="GO:0008234">
    <property type="term" value="F:cysteine-type peptidase activity"/>
    <property type="evidence" value="ECO:0007669"/>
    <property type="project" value="InterPro"/>
</dbReference>
<dbReference type="GO" id="GO:0006508">
    <property type="term" value="P:proteolysis"/>
    <property type="evidence" value="ECO:0007669"/>
    <property type="project" value="UniProtKB-KW"/>
</dbReference>